<dbReference type="AlphaFoldDB" id="A0A1Q9EWF7"/>
<dbReference type="Proteomes" id="UP000186817">
    <property type="component" value="Unassembled WGS sequence"/>
</dbReference>
<keyword evidence="2" id="KW-1185">Reference proteome</keyword>
<sequence>MDVREGRHWVSIFEIDRYWFASPLSVRLGLSVRSASSIANRFMSTQFAQRLTLLIPKGSTSEEVQNLELAALDTFVPIRATMQIALNYLIDVLAPIGIGQSMLICGPKDTGKSTLANQVVEYALAGRQVDKAPDAKFEKSRFTAMSVCQ</sequence>
<name>A0A1Q9EWF7_SYMMI</name>
<organism evidence="1 2">
    <name type="scientific">Symbiodinium microadriaticum</name>
    <name type="common">Dinoflagellate</name>
    <name type="synonym">Zooxanthella microadriatica</name>
    <dbReference type="NCBI Taxonomy" id="2951"/>
    <lineage>
        <taxon>Eukaryota</taxon>
        <taxon>Sar</taxon>
        <taxon>Alveolata</taxon>
        <taxon>Dinophyceae</taxon>
        <taxon>Suessiales</taxon>
        <taxon>Symbiodiniaceae</taxon>
        <taxon>Symbiodinium</taxon>
    </lineage>
</organism>
<dbReference type="Gene3D" id="3.40.50.300">
    <property type="entry name" value="P-loop containing nucleotide triphosphate hydrolases"/>
    <property type="match status" value="1"/>
</dbReference>
<dbReference type="InterPro" id="IPR027417">
    <property type="entry name" value="P-loop_NTPase"/>
</dbReference>
<dbReference type="EMBL" id="LSRX01000054">
    <property type="protein sequence ID" value="OLQ11776.1"/>
    <property type="molecule type" value="Genomic_DNA"/>
</dbReference>
<accession>A0A1Q9EWF7</accession>
<dbReference type="OrthoDB" id="432660at2759"/>
<dbReference type="SUPFAM" id="SSF52540">
    <property type="entry name" value="P-loop containing nucleoside triphosphate hydrolases"/>
    <property type="match status" value="1"/>
</dbReference>
<proteinExistence type="predicted"/>
<gene>
    <name evidence="1" type="ORF">AK812_SmicGene4348</name>
</gene>
<reference evidence="1 2" key="1">
    <citation type="submission" date="2016-02" db="EMBL/GenBank/DDBJ databases">
        <title>Genome analysis of coral dinoflagellate symbionts highlights evolutionary adaptations to a symbiotic lifestyle.</title>
        <authorList>
            <person name="Aranda M."/>
            <person name="Li Y."/>
            <person name="Liew Y.J."/>
            <person name="Baumgarten S."/>
            <person name="Simakov O."/>
            <person name="Wilson M."/>
            <person name="Piel J."/>
            <person name="Ashoor H."/>
            <person name="Bougouffa S."/>
            <person name="Bajic V.B."/>
            <person name="Ryu T."/>
            <person name="Ravasi T."/>
            <person name="Bayer T."/>
            <person name="Micklem G."/>
            <person name="Kim H."/>
            <person name="Bhak J."/>
            <person name="Lajeunesse T.C."/>
            <person name="Voolstra C.R."/>
        </authorList>
    </citation>
    <scope>NUCLEOTIDE SEQUENCE [LARGE SCALE GENOMIC DNA]</scope>
    <source>
        <strain evidence="1 2">CCMP2467</strain>
    </source>
</reference>
<protein>
    <submittedName>
        <fullName evidence="1">Uncharacterized protein</fullName>
    </submittedName>
</protein>
<comment type="caution">
    <text evidence="1">The sequence shown here is derived from an EMBL/GenBank/DDBJ whole genome shotgun (WGS) entry which is preliminary data.</text>
</comment>
<evidence type="ECO:0000313" key="1">
    <source>
        <dbReference type="EMBL" id="OLQ11776.1"/>
    </source>
</evidence>
<evidence type="ECO:0000313" key="2">
    <source>
        <dbReference type="Proteomes" id="UP000186817"/>
    </source>
</evidence>